<feature type="transmembrane region" description="Helical" evidence="2">
    <location>
        <begin position="33"/>
        <end position="55"/>
    </location>
</feature>
<evidence type="ECO:0000256" key="2">
    <source>
        <dbReference type="SAM" id="Phobius"/>
    </source>
</evidence>
<feature type="region of interest" description="Disordered" evidence="1">
    <location>
        <begin position="243"/>
        <end position="276"/>
    </location>
</feature>
<dbReference type="AlphaFoldDB" id="A0AAN5DDD1"/>
<dbReference type="EMBL" id="BTRK01000006">
    <property type="protein sequence ID" value="GMR60127.1"/>
    <property type="molecule type" value="Genomic_DNA"/>
</dbReference>
<name>A0AAN5DDD1_9BILA</name>
<evidence type="ECO:0000313" key="3">
    <source>
        <dbReference type="EMBL" id="GMR60127.1"/>
    </source>
</evidence>
<keyword evidence="2" id="KW-0472">Membrane</keyword>
<protein>
    <submittedName>
        <fullName evidence="3">Uncharacterized protein</fullName>
    </submittedName>
</protein>
<organism evidence="3 4">
    <name type="scientific">Pristionchus mayeri</name>
    <dbReference type="NCBI Taxonomy" id="1317129"/>
    <lineage>
        <taxon>Eukaryota</taxon>
        <taxon>Metazoa</taxon>
        <taxon>Ecdysozoa</taxon>
        <taxon>Nematoda</taxon>
        <taxon>Chromadorea</taxon>
        <taxon>Rhabditida</taxon>
        <taxon>Rhabditina</taxon>
        <taxon>Diplogasteromorpha</taxon>
        <taxon>Diplogasteroidea</taxon>
        <taxon>Neodiplogasteridae</taxon>
        <taxon>Pristionchus</taxon>
    </lineage>
</organism>
<gene>
    <name evidence="3" type="ORF">PMAYCL1PPCAC_30322</name>
</gene>
<feature type="transmembrane region" description="Helical" evidence="2">
    <location>
        <begin position="187"/>
        <end position="209"/>
    </location>
</feature>
<proteinExistence type="predicted"/>
<keyword evidence="2" id="KW-0812">Transmembrane</keyword>
<evidence type="ECO:0000256" key="1">
    <source>
        <dbReference type="SAM" id="MobiDB-lite"/>
    </source>
</evidence>
<dbReference type="Proteomes" id="UP001328107">
    <property type="component" value="Unassembled WGS sequence"/>
</dbReference>
<keyword evidence="2" id="KW-1133">Transmembrane helix</keyword>
<comment type="caution">
    <text evidence="3">The sequence shown here is derived from an EMBL/GenBank/DDBJ whole genome shotgun (WGS) entry which is preliminary data.</text>
</comment>
<keyword evidence="4" id="KW-1185">Reference proteome</keyword>
<accession>A0AAN5DDD1</accession>
<evidence type="ECO:0000313" key="4">
    <source>
        <dbReference type="Proteomes" id="UP001328107"/>
    </source>
</evidence>
<feature type="compositionally biased region" description="Basic and acidic residues" evidence="1">
    <location>
        <begin position="245"/>
        <end position="276"/>
    </location>
</feature>
<reference evidence="4" key="1">
    <citation type="submission" date="2022-10" db="EMBL/GenBank/DDBJ databases">
        <title>Genome assembly of Pristionchus species.</title>
        <authorList>
            <person name="Yoshida K."/>
            <person name="Sommer R.J."/>
        </authorList>
    </citation>
    <scope>NUCLEOTIDE SEQUENCE [LARGE SCALE GENOMIC DNA]</scope>
    <source>
        <strain evidence="4">RS5460</strain>
    </source>
</reference>
<sequence>SRIQTILFDSGSYRVRPILRGSLRIQSTPISDYIASFPYFFFASLHLLLLIPLPFISPSLHPSNRPFHPMLPYLILSISVLLPSSLCSNLCNPNGFEMTDLESPKVCARIAELVNGAVKISPPKDAFYLREQFEDNGMQSQSKKIHCLQKGAHQAVFGCTSYDCHQTESITYVHLVECGMSLFNYPFLLWLITVCVWPVILLGVLIGVYKRKVFVRYFRERNSHLEAVKKVNRHEQLRQRIIQETARREAEDEQRRADEAEKAAAAEMPREDTTQE</sequence>
<feature type="non-terminal residue" evidence="3">
    <location>
        <position position="1"/>
    </location>
</feature>
<feature type="non-terminal residue" evidence="3">
    <location>
        <position position="276"/>
    </location>
</feature>